<dbReference type="EMBL" id="LT985188">
    <property type="protein sequence ID" value="SPD86890.1"/>
    <property type="molecule type" value="Genomic_DNA"/>
</dbReference>
<dbReference type="KEGG" id="mgg:MPLG2_1860"/>
<organism evidence="2 3">
    <name type="scientific">Micropruina glycogenica</name>
    <dbReference type="NCBI Taxonomy" id="75385"/>
    <lineage>
        <taxon>Bacteria</taxon>
        <taxon>Bacillati</taxon>
        <taxon>Actinomycetota</taxon>
        <taxon>Actinomycetes</taxon>
        <taxon>Propionibacteriales</taxon>
        <taxon>Nocardioidaceae</taxon>
        <taxon>Micropruina</taxon>
    </lineage>
</organism>
<keyword evidence="3" id="KW-1185">Reference proteome</keyword>
<dbReference type="Proteomes" id="UP000238164">
    <property type="component" value="Chromosome 1"/>
</dbReference>
<dbReference type="InterPro" id="IPR036388">
    <property type="entry name" value="WH-like_DNA-bd_sf"/>
</dbReference>
<gene>
    <name evidence="2" type="primary">yizB</name>
    <name evidence="2" type="ORF">MPLG2_1860</name>
</gene>
<sequence>MTAERDPWASQLRKGVLELAVLGLLADGPRYGSALVDELAGRPALAISPGTVYPLLARLAKGALVHTTWQESPVGPPRKYYALTDAGRTRLIDMAAAYRAVSHDLTDLLKDLPR</sequence>
<dbReference type="AlphaFoldDB" id="A0A2N9JFJ4"/>
<dbReference type="Gene3D" id="1.10.10.10">
    <property type="entry name" value="Winged helix-like DNA-binding domain superfamily/Winged helix DNA-binding domain"/>
    <property type="match status" value="1"/>
</dbReference>
<dbReference type="GO" id="GO:0003677">
    <property type="term" value="F:DNA binding"/>
    <property type="evidence" value="ECO:0007669"/>
    <property type="project" value="UniProtKB-KW"/>
</dbReference>
<reference evidence="2 3" key="1">
    <citation type="submission" date="2018-02" db="EMBL/GenBank/DDBJ databases">
        <authorList>
            <person name="Cohen D.B."/>
            <person name="Kent A.D."/>
        </authorList>
    </citation>
    <scope>NUCLEOTIDE SEQUENCE [LARGE SCALE GENOMIC DNA]</scope>
    <source>
        <strain evidence="2">1</strain>
    </source>
</reference>
<protein>
    <submittedName>
        <fullName evidence="2">Putative DNA-binding protein YizB</fullName>
    </submittedName>
</protein>
<dbReference type="RefSeq" id="WP_105185744.1">
    <property type="nucleotide sequence ID" value="NZ_BAAAGO010000014.1"/>
</dbReference>
<dbReference type="InterPro" id="IPR052509">
    <property type="entry name" value="Metal_resp_DNA-bind_regulator"/>
</dbReference>
<proteinExistence type="predicted"/>
<dbReference type="InterPro" id="IPR005149">
    <property type="entry name" value="Tscrpt_reg_PadR_N"/>
</dbReference>
<dbReference type="Pfam" id="PF03551">
    <property type="entry name" value="PadR"/>
    <property type="match status" value="1"/>
</dbReference>
<evidence type="ECO:0000313" key="3">
    <source>
        <dbReference type="Proteomes" id="UP000238164"/>
    </source>
</evidence>
<evidence type="ECO:0000313" key="2">
    <source>
        <dbReference type="EMBL" id="SPD86890.1"/>
    </source>
</evidence>
<evidence type="ECO:0000259" key="1">
    <source>
        <dbReference type="Pfam" id="PF03551"/>
    </source>
</evidence>
<keyword evidence="2" id="KW-0238">DNA-binding</keyword>
<dbReference type="OrthoDB" id="122286at2"/>
<dbReference type="PANTHER" id="PTHR33169">
    <property type="entry name" value="PADR-FAMILY TRANSCRIPTIONAL REGULATOR"/>
    <property type="match status" value="1"/>
</dbReference>
<dbReference type="SUPFAM" id="SSF46785">
    <property type="entry name" value="Winged helix' DNA-binding domain"/>
    <property type="match status" value="1"/>
</dbReference>
<name>A0A2N9JFJ4_9ACTN</name>
<dbReference type="InterPro" id="IPR036390">
    <property type="entry name" value="WH_DNA-bd_sf"/>
</dbReference>
<dbReference type="PANTHER" id="PTHR33169:SF14">
    <property type="entry name" value="TRANSCRIPTIONAL REGULATOR RV3488"/>
    <property type="match status" value="1"/>
</dbReference>
<feature type="domain" description="Transcription regulator PadR N-terminal" evidence="1">
    <location>
        <begin position="21"/>
        <end position="91"/>
    </location>
</feature>
<accession>A0A2N9JFJ4</accession>